<protein>
    <submittedName>
        <fullName evidence="2">Cag pathogenicity island protein Cag15</fullName>
    </submittedName>
    <submittedName>
        <fullName evidence="3">CoA transferase</fullName>
    </submittedName>
</protein>
<dbReference type="OrthoDB" id="7208981at2"/>
<dbReference type="Gene3D" id="3.40.50.10540">
    <property type="entry name" value="Crotonobetainyl-coa:carnitine coa-transferase, domain 1"/>
    <property type="match status" value="1"/>
</dbReference>
<dbReference type="PATRIC" id="fig|60890.4.peg.1833"/>
<name>A0A1B0ZRJ8_9RHOB</name>
<sequence>MSTQQEEQQRRGPLAGIKVLDFSRILSGPYASMVLADLGAEVVKVEPVGSGDETRNFPPFKGPLSHYFIALNRSKKSITLDLKSPEGAKIARNLARKCDVVLENFRPGVMDRLGLGYETLKADNPGLVYCSITGFGRNSPHGDKPAFDIVAQALSGVMDVNREPGQPPNKLGIPLGDMAGSIFSLFGLLAALVERNTTGQGRHVEIAMLDSLIAMQGYLSQIYFVSGNSPQPVGTRHPSIVPYGAFPTRDGHVIVACLTERFWHNFARCLGREDLITDPRFAEYEKRLENRDALEPEICEIMEKDTTEYWLDRLTEFDVPNAPILSIAESLEQEHVAARGLIETVTHPDVGDMQLVRGPIRFDGESPAPARAPALLGEHTRSVLSDWLGYDEEEARALETRAAAPGAG</sequence>
<evidence type="ECO:0000313" key="4">
    <source>
        <dbReference type="Proteomes" id="UP000092565"/>
    </source>
</evidence>
<dbReference type="EMBL" id="JARCJK010000010">
    <property type="protein sequence ID" value="MDE4167432.1"/>
    <property type="molecule type" value="Genomic_DNA"/>
</dbReference>
<dbReference type="SUPFAM" id="SSF89796">
    <property type="entry name" value="CoA-transferase family III (CaiB/BaiF)"/>
    <property type="match status" value="1"/>
</dbReference>
<evidence type="ECO:0000256" key="1">
    <source>
        <dbReference type="ARBA" id="ARBA00022679"/>
    </source>
</evidence>
<keyword evidence="4" id="KW-1185">Reference proteome</keyword>
<evidence type="ECO:0000313" key="2">
    <source>
        <dbReference type="EMBL" id="ANP36787.1"/>
    </source>
</evidence>
<dbReference type="InterPro" id="IPR023606">
    <property type="entry name" value="CoA-Trfase_III_dom_1_sf"/>
</dbReference>
<dbReference type="InterPro" id="IPR050483">
    <property type="entry name" value="CoA-transferase_III_domain"/>
</dbReference>
<gene>
    <name evidence="2" type="primary">frc</name>
    <name evidence="2" type="ORF">JL2886_01880</name>
    <name evidence="3" type="ORF">PXK24_17170</name>
</gene>
<dbReference type="RefSeq" id="WP_065271710.1">
    <property type="nucleotide sequence ID" value="NZ_CP015124.1"/>
</dbReference>
<dbReference type="GO" id="GO:0008410">
    <property type="term" value="F:CoA-transferase activity"/>
    <property type="evidence" value="ECO:0007669"/>
    <property type="project" value="TreeGrafter"/>
</dbReference>
<dbReference type="Pfam" id="PF02515">
    <property type="entry name" value="CoA_transf_3"/>
    <property type="match status" value="1"/>
</dbReference>
<dbReference type="EMBL" id="CP015124">
    <property type="protein sequence ID" value="ANP36787.1"/>
    <property type="molecule type" value="Genomic_DNA"/>
</dbReference>
<dbReference type="PANTHER" id="PTHR48207:SF3">
    <property type="entry name" value="SUCCINATE--HYDROXYMETHYLGLUTARATE COA-TRANSFERASE"/>
    <property type="match status" value="1"/>
</dbReference>
<reference evidence="2 4" key="1">
    <citation type="submission" date="2016-04" db="EMBL/GenBank/DDBJ databases">
        <authorList>
            <person name="Evans L.H."/>
            <person name="Alamgir A."/>
            <person name="Owens N."/>
            <person name="Weber N.D."/>
            <person name="Virtaneva K."/>
            <person name="Barbian K."/>
            <person name="Babar A."/>
            <person name="Rosenke K."/>
        </authorList>
    </citation>
    <scope>NUCLEOTIDE SEQUENCE [LARGE SCALE GENOMIC DNA]</scope>
    <source>
        <strain evidence="2 4">JL2886</strain>
    </source>
</reference>
<dbReference type="InterPro" id="IPR003673">
    <property type="entry name" value="CoA-Trfase_fam_III"/>
</dbReference>
<dbReference type="AlphaFoldDB" id="A0A1B0ZRJ8"/>
<dbReference type="PANTHER" id="PTHR48207">
    <property type="entry name" value="SUCCINATE--HYDROXYMETHYLGLUTARATE COA-TRANSFERASE"/>
    <property type="match status" value="1"/>
</dbReference>
<evidence type="ECO:0000313" key="3">
    <source>
        <dbReference type="EMBL" id="MDE4167432.1"/>
    </source>
</evidence>
<keyword evidence="1 3" id="KW-0808">Transferase</keyword>
<dbReference type="InterPro" id="IPR044855">
    <property type="entry name" value="CoA-Trfase_III_dom3_sf"/>
</dbReference>
<evidence type="ECO:0000313" key="5">
    <source>
        <dbReference type="Proteomes" id="UP001218364"/>
    </source>
</evidence>
<organism evidence="2 4">
    <name type="scientific">Phaeobacter gallaeciensis</name>
    <dbReference type="NCBI Taxonomy" id="60890"/>
    <lineage>
        <taxon>Bacteria</taxon>
        <taxon>Pseudomonadati</taxon>
        <taxon>Pseudomonadota</taxon>
        <taxon>Alphaproteobacteria</taxon>
        <taxon>Rhodobacterales</taxon>
        <taxon>Roseobacteraceae</taxon>
        <taxon>Phaeobacter</taxon>
    </lineage>
</organism>
<accession>A0A1B0ZRJ8</accession>
<dbReference type="Proteomes" id="UP000092565">
    <property type="component" value="Chromosome"/>
</dbReference>
<proteinExistence type="predicted"/>
<reference evidence="3 5" key="2">
    <citation type="submission" date="2023-02" db="EMBL/GenBank/DDBJ databases">
        <title>Population genomics of bacteria associated with diatom.</title>
        <authorList>
            <person name="Xie J."/>
            <person name="Wang H."/>
        </authorList>
    </citation>
    <scope>NUCLEOTIDE SEQUENCE [LARGE SCALE GENOMIC DNA]</scope>
    <source>
        <strain evidence="3 5">PT47_8</strain>
    </source>
</reference>
<dbReference type="Proteomes" id="UP001218364">
    <property type="component" value="Unassembled WGS sequence"/>
</dbReference>
<dbReference type="Gene3D" id="3.30.1540.10">
    <property type="entry name" value="formyl-coa transferase, domain 3"/>
    <property type="match status" value="1"/>
</dbReference>